<dbReference type="STRING" id="2880.D8LIR7"/>
<dbReference type="PROSITE" id="PS00211">
    <property type="entry name" value="ABC_TRANSPORTER_1"/>
    <property type="match status" value="1"/>
</dbReference>
<protein>
    <submittedName>
        <fullName evidence="5">Flagellar associated protein</fullName>
    </submittedName>
</protein>
<dbReference type="InterPro" id="IPR027417">
    <property type="entry name" value="P-loop_NTPase"/>
</dbReference>
<dbReference type="CDD" id="cd03221">
    <property type="entry name" value="ABCF_EF-3"/>
    <property type="match status" value="2"/>
</dbReference>
<proteinExistence type="predicted"/>
<gene>
    <name evidence="5" type="ORF">Esi_0224_0021</name>
</gene>
<dbReference type="eggNOG" id="KOG0927">
    <property type="taxonomic scope" value="Eukaryota"/>
</dbReference>
<sequence>MNFGRRYGLIGQNGCGKSTFLQCLAAREVPIPEHMDIYLLAEEAPPTELSALNWVLDAAHAEIARLEALAETIIEKEGAESETVLDVYESLDALDPSTFESRASRILIGLGFDAKTIHKKTEDMSGGWRMRVALSRALFIQPTMLLLDEPTNHLDLEACVWLEEYLSSYSKILVVVSHSQDFLNGVCTNIIVMQQRQMKYWGGNYDTYQRTREEQDVNQVKLYKKQQAEIQHTKQFIASCGTFSNLVRQAKSRQKQLDKMEEAGLLTMPYSKKEDYLFSGLHFGIDSDSRIALVGPNGAGKSTLLKLMVGQLQPVEGNVSRRSGLSIGRYHQHSAEVLDLAKSPVDYLKDKFCDKFPELKFEQWRSKVGSFGVTGDAQLNPIENLSDGLRTRLVFAEIALMRPHILLLDEPTNHASMEMIDSMARAIKQFQGGVIVISHDFRLLQQVAEEIWVVDEGRVAPWGGDILTYKTSLKKKKKTLA</sequence>
<accession>D8LIR7</accession>
<dbReference type="AlphaFoldDB" id="D8LIR7"/>
<dbReference type="EMBL" id="FN649734">
    <property type="protein sequence ID" value="CBN79440.1"/>
    <property type="molecule type" value="Genomic_DNA"/>
</dbReference>
<feature type="domain" description="ABC transporter" evidence="4">
    <location>
        <begin position="260"/>
        <end position="481"/>
    </location>
</feature>
<keyword evidence="5" id="KW-0966">Cell projection</keyword>
<keyword evidence="5" id="KW-0969">Cilium</keyword>
<evidence type="ECO:0000256" key="1">
    <source>
        <dbReference type="ARBA" id="ARBA00022737"/>
    </source>
</evidence>
<dbReference type="OrthoDB" id="2110130at2759"/>
<dbReference type="PANTHER" id="PTHR19211">
    <property type="entry name" value="ATP-BINDING TRANSPORT PROTEIN-RELATED"/>
    <property type="match status" value="1"/>
</dbReference>
<dbReference type="Proteomes" id="UP000002630">
    <property type="component" value="Linkage Group LG09"/>
</dbReference>
<dbReference type="EMBL" id="FN648403">
    <property type="protein sequence ID" value="CBN79440.1"/>
    <property type="molecule type" value="Genomic_DNA"/>
</dbReference>
<keyword evidence="2" id="KW-0547">Nucleotide-binding</keyword>
<evidence type="ECO:0000259" key="4">
    <source>
        <dbReference type="PROSITE" id="PS50893"/>
    </source>
</evidence>
<keyword evidence="6" id="KW-1185">Reference proteome</keyword>
<dbReference type="Pfam" id="PF12848">
    <property type="entry name" value="ABC_tran_Xtn"/>
    <property type="match status" value="1"/>
</dbReference>
<dbReference type="SUPFAM" id="SSF52540">
    <property type="entry name" value="P-loop containing nucleoside triphosphate hydrolases"/>
    <property type="match status" value="2"/>
</dbReference>
<dbReference type="PANTHER" id="PTHR19211:SF15">
    <property type="entry name" value="ATP-BINDING CASSETTE SUB-FAMILY F MEMBER 2"/>
    <property type="match status" value="1"/>
</dbReference>
<dbReference type="SMART" id="SM00382">
    <property type="entry name" value="AAA"/>
    <property type="match status" value="2"/>
</dbReference>
<dbReference type="GO" id="GO:0005524">
    <property type="term" value="F:ATP binding"/>
    <property type="evidence" value="ECO:0007669"/>
    <property type="project" value="UniProtKB-KW"/>
</dbReference>
<evidence type="ECO:0000256" key="2">
    <source>
        <dbReference type="ARBA" id="ARBA00022741"/>
    </source>
</evidence>
<dbReference type="Pfam" id="PF00005">
    <property type="entry name" value="ABC_tran"/>
    <property type="match status" value="2"/>
</dbReference>
<dbReference type="GO" id="GO:0016887">
    <property type="term" value="F:ATP hydrolysis activity"/>
    <property type="evidence" value="ECO:0007669"/>
    <property type="project" value="InterPro"/>
</dbReference>
<keyword evidence="1" id="KW-0677">Repeat</keyword>
<dbReference type="Gene3D" id="3.40.50.300">
    <property type="entry name" value="P-loop containing nucleotide triphosphate hydrolases"/>
    <property type="match status" value="2"/>
</dbReference>
<dbReference type="InParanoid" id="D8LIR7"/>
<dbReference type="FunFam" id="3.40.50.300:FF:000011">
    <property type="entry name" value="Putative ABC transporter ATP-binding component"/>
    <property type="match status" value="1"/>
</dbReference>
<keyword evidence="5" id="KW-0282">Flagellum</keyword>
<dbReference type="InterPro" id="IPR050611">
    <property type="entry name" value="ABCF"/>
</dbReference>
<feature type="domain" description="ABC transporter" evidence="4">
    <location>
        <begin position="1"/>
        <end position="220"/>
    </location>
</feature>
<organism evidence="5 6">
    <name type="scientific">Ectocarpus siliculosus</name>
    <name type="common">Brown alga</name>
    <name type="synonym">Conferva siliculosa</name>
    <dbReference type="NCBI Taxonomy" id="2880"/>
    <lineage>
        <taxon>Eukaryota</taxon>
        <taxon>Sar</taxon>
        <taxon>Stramenopiles</taxon>
        <taxon>Ochrophyta</taxon>
        <taxon>PX clade</taxon>
        <taxon>Phaeophyceae</taxon>
        <taxon>Ectocarpales</taxon>
        <taxon>Ectocarpaceae</taxon>
        <taxon>Ectocarpus</taxon>
    </lineage>
</organism>
<dbReference type="InterPro" id="IPR003593">
    <property type="entry name" value="AAA+_ATPase"/>
</dbReference>
<name>D8LIR7_ECTSI</name>
<reference evidence="5 6" key="1">
    <citation type="journal article" date="2010" name="Nature">
        <title>The Ectocarpus genome and the independent evolution of multicellularity in brown algae.</title>
        <authorList>
            <person name="Cock J.M."/>
            <person name="Sterck L."/>
            <person name="Rouze P."/>
            <person name="Scornet D."/>
            <person name="Allen A.E."/>
            <person name="Amoutzias G."/>
            <person name="Anthouard V."/>
            <person name="Artiguenave F."/>
            <person name="Aury J.M."/>
            <person name="Badger J.H."/>
            <person name="Beszteri B."/>
            <person name="Billiau K."/>
            <person name="Bonnet E."/>
            <person name="Bothwell J.H."/>
            <person name="Bowler C."/>
            <person name="Boyen C."/>
            <person name="Brownlee C."/>
            <person name="Carrano C.J."/>
            <person name="Charrier B."/>
            <person name="Cho G.Y."/>
            <person name="Coelho S.M."/>
            <person name="Collen J."/>
            <person name="Corre E."/>
            <person name="Da Silva C."/>
            <person name="Delage L."/>
            <person name="Delaroque N."/>
            <person name="Dittami S.M."/>
            <person name="Doulbeau S."/>
            <person name="Elias M."/>
            <person name="Farnham G."/>
            <person name="Gachon C.M."/>
            <person name="Gschloessl B."/>
            <person name="Heesch S."/>
            <person name="Jabbari K."/>
            <person name="Jubin C."/>
            <person name="Kawai H."/>
            <person name="Kimura K."/>
            <person name="Kloareg B."/>
            <person name="Kupper F.C."/>
            <person name="Lang D."/>
            <person name="Le Bail A."/>
            <person name="Leblanc C."/>
            <person name="Lerouge P."/>
            <person name="Lohr M."/>
            <person name="Lopez P.J."/>
            <person name="Martens C."/>
            <person name="Maumus F."/>
            <person name="Michel G."/>
            <person name="Miranda-Saavedra D."/>
            <person name="Morales J."/>
            <person name="Moreau H."/>
            <person name="Motomura T."/>
            <person name="Nagasato C."/>
            <person name="Napoli C.A."/>
            <person name="Nelson D.R."/>
            <person name="Nyvall-Collen P."/>
            <person name="Peters A.F."/>
            <person name="Pommier C."/>
            <person name="Potin P."/>
            <person name="Poulain J."/>
            <person name="Quesneville H."/>
            <person name="Read B."/>
            <person name="Rensing S.A."/>
            <person name="Ritter A."/>
            <person name="Rousvoal S."/>
            <person name="Samanta M."/>
            <person name="Samson G."/>
            <person name="Schroeder D.C."/>
            <person name="Segurens B."/>
            <person name="Strittmatter M."/>
            <person name="Tonon T."/>
            <person name="Tregear J.W."/>
            <person name="Valentin K."/>
            <person name="von Dassow P."/>
            <person name="Yamagishi T."/>
            <person name="Van de Peer Y."/>
            <person name="Wincker P."/>
        </authorList>
    </citation>
    <scope>NUCLEOTIDE SEQUENCE [LARGE SCALE GENOMIC DNA]</scope>
    <source>
        <strain evidence="6">Ec32 / CCAP1310/4</strain>
    </source>
</reference>
<dbReference type="InterPro" id="IPR003439">
    <property type="entry name" value="ABC_transporter-like_ATP-bd"/>
</dbReference>
<dbReference type="OMA" id="QYEGTML"/>
<evidence type="ECO:0000256" key="3">
    <source>
        <dbReference type="ARBA" id="ARBA00022840"/>
    </source>
</evidence>
<dbReference type="InterPro" id="IPR017871">
    <property type="entry name" value="ABC_transporter-like_CS"/>
</dbReference>
<dbReference type="InterPro" id="IPR032781">
    <property type="entry name" value="ABC_tran_Xtn"/>
</dbReference>
<keyword evidence="3" id="KW-0067">ATP-binding</keyword>
<evidence type="ECO:0000313" key="6">
    <source>
        <dbReference type="Proteomes" id="UP000002630"/>
    </source>
</evidence>
<dbReference type="PROSITE" id="PS50893">
    <property type="entry name" value="ABC_TRANSPORTER_2"/>
    <property type="match status" value="2"/>
</dbReference>
<dbReference type="FunFam" id="3.40.50.300:FF:000549">
    <property type="entry name" value="ABC transporter ATP-binding protein arb1"/>
    <property type="match status" value="1"/>
</dbReference>
<evidence type="ECO:0000313" key="5">
    <source>
        <dbReference type="EMBL" id="CBN79440.1"/>
    </source>
</evidence>